<dbReference type="InterPro" id="IPR014283">
    <property type="entry name" value="FdIII_4_nif"/>
</dbReference>
<accession>A0A846N1V3</accession>
<proteinExistence type="predicted"/>
<dbReference type="NCBIfam" id="TIGR02936">
    <property type="entry name" value="fdxN_nitrog"/>
    <property type="match status" value="1"/>
</dbReference>
<reference evidence="2 3" key="1">
    <citation type="submission" date="2020-03" db="EMBL/GenBank/DDBJ databases">
        <title>Genomic Encyclopedia of Type Strains, Phase IV (KMG-IV): sequencing the most valuable type-strain genomes for metagenomic binning, comparative biology and taxonomic classification.</title>
        <authorList>
            <person name="Goeker M."/>
        </authorList>
    </citation>
    <scope>NUCLEOTIDE SEQUENCE [LARGE SCALE GENOMIC DNA]</scope>
    <source>
        <strain evidence="2 3">DSM 19867</strain>
    </source>
</reference>
<gene>
    <name evidence="2" type="ORF">FHS83_002510</name>
</gene>
<feature type="domain" description="4Fe-4S ferredoxin-type" evidence="1">
    <location>
        <begin position="16"/>
        <end position="45"/>
    </location>
</feature>
<dbReference type="AlphaFoldDB" id="A0A846N1V3"/>
<sequence>MSEHRTRSGEPWKPVYLLSINGEDCLGCGRCFKVCGRNVLALVPLDEDGNVTEEEEDIERHVMTVSNAGDCIGCGACARVCAKNCQNHGNEPLAEAA</sequence>
<dbReference type="RefSeq" id="WP_167083303.1">
    <property type="nucleotide sequence ID" value="NZ_BAAADC010000001.1"/>
</dbReference>
<dbReference type="Gene3D" id="3.30.70.20">
    <property type="match status" value="1"/>
</dbReference>
<keyword evidence="3" id="KW-1185">Reference proteome</keyword>
<protein>
    <submittedName>
        <fullName evidence="2">Nif-specific ferredoxin III</fullName>
    </submittedName>
</protein>
<dbReference type="EMBL" id="JAASRM010000001">
    <property type="protein sequence ID" value="NIK89192.1"/>
    <property type="molecule type" value="Genomic_DNA"/>
</dbReference>
<dbReference type="Pfam" id="PF12838">
    <property type="entry name" value="Fer4_7"/>
    <property type="match status" value="1"/>
</dbReference>
<evidence type="ECO:0000313" key="3">
    <source>
        <dbReference type="Proteomes" id="UP000570514"/>
    </source>
</evidence>
<dbReference type="Proteomes" id="UP000570514">
    <property type="component" value="Unassembled WGS sequence"/>
</dbReference>
<evidence type="ECO:0000259" key="1">
    <source>
        <dbReference type="PROSITE" id="PS51379"/>
    </source>
</evidence>
<name>A0A846N1V3_9PROT</name>
<dbReference type="SUPFAM" id="SSF54862">
    <property type="entry name" value="4Fe-4S ferredoxins"/>
    <property type="match status" value="1"/>
</dbReference>
<evidence type="ECO:0000313" key="2">
    <source>
        <dbReference type="EMBL" id="NIK89192.1"/>
    </source>
</evidence>
<dbReference type="PROSITE" id="PS51379">
    <property type="entry name" value="4FE4S_FER_2"/>
    <property type="match status" value="2"/>
</dbReference>
<organism evidence="2 3">
    <name type="scientific">Rhizomicrobium palustre</name>
    <dbReference type="NCBI Taxonomy" id="189966"/>
    <lineage>
        <taxon>Bacteria</taxon>
        <taxon>Pseudomonadati</taxon>
        <taxon>Pseudomonadota</taxon>
        <taxon>Alphaproteobacteria</taxon>
        <taxon>Micropepsales</taxon>
        <taxon>Micropepsaceae</taxon>
        <taxon>Rhizomicrobium</taxon>
    </lineage>
</organism>
<comment type="caution">
    <text evidence="2">The sequence shown here is derived from an EMBL/GenBank/DDBJ whole genome shotgun (WGS) entry which is preliminary data.</text>
</comment>
<feature type="domain" description="4Fe-4S ferredoxin-type" evidence="1">
    <location>
        <begin position="61"/>
        <end position="91"/>
    </location>
</feature>
<dbReference type="InterPro" id="IPR017896">
    <property type="entry name" value="4Fe4S_Fe-S-bd"/>
</dbReference>